<comment type="caution">
    <text evidence="1">The sequence shown here is derived from an EMBL/GenBank/DDBJ whole genome shotgun (WGS) entry which is preliminary data.</text>
</comment>
<evidence type="ECO:0000313" key="1">
    <source>
        <dbReference type="EMBL" id="MFD1530212.1"/>
    </source>
</evidence>
<protein>
    <submittedName>
        <fullName evidence="1">Uncharacterized protein</fullName>
    </submittedName>
</protein>
<sequence length="61" mass="6838">MTDPDVQQAVRRLAAAGLDVDEQQAREALSVSREPDASKLYRTLPIDGIEPMIAFDPRWRA</sequence>
<proteinExistence type="predicted"/>
<dbReference type="RefSeq" id="WP_343977025.1">
    <property type="nucleotide sequence ID" value="NZ_BAAAJG010000008.1"/>
</dbReference>
<dbReference type="Proteomes" id="UP001597145">
    <property type="component" value="Unassembled WGS sequence"/>
</dbReference>
<organism evidence="1 2">
    <name type="scientific">Pseudonocardia aurantiaca</name>
    <dbReference type="NCBI Taxonomy" id="75290"/>
    <lineage>
        <taxon>Bacteria</taxon>
        <taxon>Bacillati</taxon>
        <taxon>Actinomycetota</taxon>
        <taxon>Actinomycetes</taxon>
        <taxon>Pseudonocardiales</taxon>
        <taxon>Pseudonocardiaceae</taxon>
        <taxon>Pseudonocardia</taxon>
    </lineage>
</organism>
<evidence type="ECO:0000313" key="2">
    <source>
        <dbReference type="Proteomes" id="UP001597145"/>
    </source>
</evidence>
<name>A0ABW4FMJ5_9PSEU</name>
<dbReference type="EMBL" id="JBHUCP010000007">
    <property type="protein sequence ID" value="MFD1530212.1"/>
    <property type="molecule type" value="Genomic_DNA"/>
</dbReference>
<gene>
    <name evidence="1" type="ORF">ACFSCY_12235</name>
</gene>
<reference evidence="2" key="1">
    <citation type="journal article" date="2019" name="Int. J. Syst. Evol. Microbiol.">
        <title>The Global Catalogue of Microorganisms (GCM) 10K type strain sequencing project: providing services to taxonomists for standard genome sequencing and annotation.</title>
        <authorList>
            <consortium name="The Broad Institute Genomics Platform"/>
            <consortium name="The Broad Institute Genome Sequencing Center for Infectious Disease"/>
            <person name="Wu L."/>
            <person name="Ma J."/>
        </authorList>
    </citation>
    <scope>NUCLEOTIDE SEQUENCE [LARGE SCALE GENOMIC DNA]</scope>
    <source>
        <strain evidence="2">JCM 12165</strain>
    </source>
</reference>
<accession>A0ABW4FMJ5</accession>
<keyword evidence="2" id="KW-1185">Reference proteome</keyword>